<reference evidence="11" key="1">
    <citation type="journal article" date="2019" name="Environ. Microbiol.">
        <title>Fungal ecological strategies reflected in gene transcription - a case study of two litter decomposers.</title>
        <authorList>
            <person name="Barbi F."/>
            <person name="Kohler A."/>
            <person name="Barry K."/>
            <person name="Baskaran P."/>
            <person name="Daum C."/>
            <person name="Fauchery L."/>
            <person name="Ihrmark K."/>
            <person name="Kuo A."/>
            <person name="LaButti K."/>
            <person name="Lipzen A."/>
            <person name="Morin E."/>
            <person name="Grigoriev I.V."/>
            <person name="Henrissat B."/>
            <person name="Lindahl B."/>
            <person name="Martin F."/>
        </authorList>
    </citation>
    <scope>NUCLEOTIDE SEQUENCE</scope>
    <source>
        <strain evidence="11">JB14</strain>
    </source>
</reference>
<feature type="transmembrane region" description="Helical" evidence="9">
    <location>
        <begin position="112"/>
        <end position="135"/>
    </location>
</feature>
<dbReference type="EMBL" id="ML769458">
    <property type="protein sequence ID" value="KAE9400314.1"/>
    <property type="molecule type" value="Genomic_DNA"/>
</dbReference>
<comment type="subcellular location">
    <subcellularLocation>
        <location evidence="1">Membrane</location>
        <topology evidence="1">Single-pass type II membrane protein</topology>
    </subcellularLocation>
</comment>
<feature type="domain" description="GH16" evidence="10">
    <location>
        <begin position="169"/>
        <end position="545"/>
    </location>
</feature>
<evidence type="ECO:0000256" key="5">
    <source>
        <dbReference type="ARBA" id="ARBA00022989"/>
    </source>
</evidence>
<comment type="similarity">
    <text evidence="2">Belongs to the SKN1/KRE6 family.</text>
</comment>
<dbReference type="PANTHER" id="PTHR31361:SF1">
    <property type="entry name" value="BETA-GLUCAN SYNTHESIS-ASSOCIATED PROTEIN KRE6-RELATED"/>
    <property type="match status" value="1"/>
</dbReference>
<keyword evidence="7" id="KW-0325">Glycoprotein</keyword>
<keyword evidence="12" id="KW-1185">Reference proteome</keyword>
<proteinExistence type="inferred from homology"/>
<name>A0A6A4HTP9_9AGAR</name>
<keyword evidence="3 9" id="KW-0812">Transmembrane</keyword>
<dbReference type="SUPFAM" id="SSF49899">
    <property type="entry name" value="Concanavalin A-like lectins/glucanases"/>
    <property type="match status" value="1"/>
</dbReference>
<evidence type="ECO:0000256" key="2">
    <source>
        <dbReference type="ARBA" id="ARBA00010962"/>
    </source>
</evidence>
<evidence type="ECO:0000256" key="8">
    <source>
        <dbReference type="ARBA" id="ARBA00023316"/>
    </source>
</evidence>
<dbReference type="FunFam" id="2.60.120.200:FF:000259">
    <property type="entry name" value="Chromosome 9, whole genome shotgun sequence"/>
    <property type="match status" value="1"/>
</dbReference>
<dbReference type="Gene3D" id="2.60.120.200">
    <property type="match status" value="2"/>
</dbReference>
<accession>A0A6A4HTP9</accession>
<keyword evidence="6 9" id="KW-0472">Membrane</keyword>
<dbReference type="InterPro" id="IPR013320">
    <property type="entry name" value="ConA-like_dom_sf"/>
</dbReference>
<keyword evidence="5 9" id="KW-1133">Transmembrane helix</keyword>
<dbReference type="AlphaFoldDB" id="A0A6A4HTP9"/>
<evidence type="ECO:0000256" key="6">
    <source>
        <dbReference type="ARBA" id="ARBA00023136"/>
    </source>
</evidence>
<dbReference type="GO" id="GO:0006078">
    <property type="term" value="P:(1-&gt;6)-beta-D-glucan biosynthetic process"/>
    <property type="evidence" value="ECO:0007669"/>
    <property type="project" value="TreeGrafter"/>
</dbReference>
<dbReference type="GO" id="GO:0015926">
    <property type="term" value="F:glucosidase activity"/>
    <property type="evidence" value="ECO:0007669"/>
    <property type="project" value="TreeGrafter"/>
</dbReference>
<evidence type="ECO:0000313" key="11">
    <source>
        <dbReference type="EMBL" id="KAE9400314.1"/>
    </source>
</evidence>
<sequence>MNRFPVVRQVTTSLLASDSSPEKSPAHAYHMQGKFAPRPGLYSNSSHSSLYGAPTPSPRSSSIISAGSEMGFDPQSWDAKLIANQPEADDELHTPNPKIRLSRGNIFTCRGLANIGCILILSLCIFGLFVGYPIANFITRTTVKSFGVNATGQVPKLPGNWGPIDLETPDDAKTFSSYMDGSEWKLVFSDEFNTDGRTFYPGDDPYWEAGMLVLFFLTGNLNWYDPAAIITKNGSLEITLSKTPSHGLDYMGGMLATWNKFCFTGGLIQASVSLPGKSNVSGLWPAIWTLGNLGRVGYGATLEGMWPYSYDTCDVGTVANQTLNGQPAAANKQPPDGKTAISNLPGQRLSRCTCPGEEHPGPKHSDGSFVGRSAPEIDMFEAQVDGTTGAVSQSAQWAPFNNAYEFQNTSVGVSINNTNITMQNSYTGGPLQQATSYVTETNQICYQQNDGCFSTYAVEYQPGYAADNAYITWVSDGNKAWTLNAAGVGADSITNISARPITSEPMYLIANLGISSSFAILDLTDLVFPAVMRVDWIRVYQPADAQNVGCDPDAYPTLDYINANLPAYQNPNLTTWRPSISGYNQPFPKNSLVDTC</sequence>
<evidence type="ECO:0000256" key="4">
    <source>
        <dbReference type="ARBA" id="ARBA00022968"/>
    </source>
</evidence>
<dbReference type="InterPro" id="IPR005629">
    <property type="entry name" value="Skn1/Kre6/Sbg1"/>
</dbReference>
<dbReference type="Proteomes" id="UP000799118">
    <property type="component" value="Unassembled WGS sequence"/>
</dbReference>
<dbReference type="GO" id="GO:0005886">
    <property type="term" value="C:plasma membrane"/>
    <property type="evidence" value="ECO:0007669"/>
    <property type="project" value="TreeGrafter"/>
</dbReference>
<organism evidence="11 12">
    <name type="scientific">Gymnopus androsaceus JB14</name>
    <dbReference type="NCBI Taxonomy" id="1447944"/>
    <lineage>
        <taxon>Eukaryota</taxon>
        <taxon>Fungi</taxon>
        <taxon>Dikarya</taxon>
        <taxon>Basidiomycota</taxon>
        <taxon>Agaricomycotina</taxon>
        <taxon>Agaricomycetes</taxon>
        <taxon>Agaricomycetidae</taxon>
        <taxon>Agaricales</taxon>
        <taxon>Marasmiineae</taxon>
        <taxon>Omphalotaceae</taxon>
        <taxon>Gymnopus</taxon>
    </lineage>
</organism>
<dbReference type="GO" id="GO:0005789">
    <property type="term" value="C:endoplasmic reticulum membrane"/>
    <property type="evidence" value="ECO:0007669"/>
    <property type="project" value="TreeGrafter"/>
</dbReference>
<evidence type="ECO:0000256" key="1">
    <source>
        <dbReference type="ARBA" id="ARBA00004606"/>
    </source>
</evidence>
<protein>
    <submittedName>
        <fullName evidence="11">Glycoside hydrolase family 16 protein</fullName>
    </submittedName>
</protein>
<keyword evidence="8" id="KW-0961">Cell wall biogenesis/degradation</keyword>
<keyword evidence="4" id="KW-0735">Signal-anchor</keyword>
<dbReference type="InterPro" id="IPR000757">
    <property type="entry name" value="Beta-glucanase-like"/>
</dbReference>
<evidence type="ECO:0000256" key="9">
    <source>
        <dbReference type="SAM" id="Phobius"/>
    </source>
</evidence>
<keyword evidence="11" id="KW-0378">Hydrolase</keyword>
<dbReference type="PROSITE" id="PS51762">
    <property type="entry name" value="GH16_2"/>
    <property type="match status" value="1"/>
</dbReference>
<dbReference type="Pfam" id="PF03935">
    <property type="entry name" value="SKN1_KRE6_Sbg1"/>
    <property type="match status" value="1"/>
</dbReference>
<evidence type="ECO:0000313" key="12">
    <source>
        <dbReference type="Proteomes" id="UP000799118"/>
    </source>
</evidence>
<gene>
    <name evidence="11" type="ORF">BT96DRAFT_1098269</name>
</gene>
<dbReference type="GO" id="GO:0031505">
    <property type="term" value="P:fungal-type cell wall organization"/>
    <property type="evidence" value="ECO:0007669"/>
    <property type="project" value="TreeGrafter"/>
</dbReference>
<dbReference type="PANTHER" id="PTHR31361">
    <property type="entry name" value="BETA-GLUCAN SYNTHESIS-ASSOCIATED PROTEIN KRE6-RELATED"/>
    <property type="match status" value="1"/>
</dbReference>
<evidence type="ECO:0000256" key="3">
    <source>
        <dbReference type="ARBA" id="ARBA00022692"/>
    </source>
</evidence>
<evidence type="ECO:0000259" key="10">
    <source>
        <dbReference type="PROSITE" id="PS51762"/>
    </source>
</evidence>
<evidence type="ECO:0000256" key="7">
    <source>
        <dbReference type="ARBA" id="ARBA00023180"/>
    </source>
</evidence>
<dbReference type="OrthoDB" id="412647at2759"/>